<dbReference type="Pfam" id="PF02470">
    <property type="entry name" value="MlaD"/>
    <property type="match status" value="1"/>
</dbReference>
<dbReference type="AlphaFoldDB" id="A0A382WSZ9"/>
<accession>A0A382WSZ9</accession>
<organism evidence="3">
    <name type="scientific">marine metagenome</name>
    <dbReference type="NCBI Taxonomy" id="408172"/>
    <lineage>
        <taxon>unclassified sequences</taxon>
        <taxon>metagenomes</taxon>
        <taxon>ecological metagenomes</taxon>
    </lineage>
</organism>
<sequence>MQRSNAITWDQVRVGVVLIVSLIVLAFGVFFIGQIGNVFGERYKLVTLMESASGLIRGAQVQVAGQNVGQVDRVEFIRPEDRPVSGEAVAVWIDVSVTVQDQIRDDSRARVRTEGLLGDRLIDIEPGSAGKRVLVEGDTIQGAPAISYEELLGQAADAVQSLTTLSDDLTET</sequence>
<reference evidence="3" key="1">
    <citation type="submission" date="2018-05" db="EMBL/GenBank/DDBJ databases">
        <authorList>
            <person name="Lanie J.A."/>
            <person name="Ng W.-L."/>
            <person name="Kazmierczak K.M."/>
            <person name="Andrzejewski T.M."/>
            <person name="Davidsen T.M."/>
            <person name="Wayne K.J."/>
            <person name="Tettelin H."/>
            <person name="Glass J.I."/>
            <person name="Rusch D."/>
            <person name="Podicherti R."/>
            <person name="Tsui H.-C.T."/>
            <person name="Winkler M.E."/>
        </authorList>
    </citation>
    <scope>NUCLEOTIDE SEQUENCE</scope>
</reference>
<evidence type="ECO:0000313" key="3">
    <source>
        <dbReference type="EMBL" id="SVD61525.1"/>
    </source>
</evidence>
<protein>
    <recommendedName>
        <fullName evidence="2">Mce/MlaD domain-containing protein</fullName>
    </recommendedName>
</protein>
<feature type="transmembrane region" description="Helical" evidence="1">
    <location>
        <begin position="12"/>
        <end position="33"/>
    </location>
</feature>
<dbReference type="InterPro" id="IPR052336">
    <property type="entry name" value="MlaD_Phospholipid_Transporter"/>
</dbReference>
<evidence type="ECO:0000256" key="1">
    <source>
        <dbReference type="SAM" id="Phobius"/>
    </source>
</evidence>
<feature type="domain" description="Mce/MlaD" evidence="2">
    <location>
        <begin position="43"/>
        <end position="127"/>
    </location>
</feature>
<evidence type="ECO:0000259" key="2">
    <source>
        <dbReference type="Pfam" id="PF02470"/>
    </source>
</evidence>
<feature type="non-terminal residue" evidence="3">
    <location>
        <position position="172"/>
    </location>
</feature>
<keyword evidence="1" id="KW-1133">Transmembrane helix</keyword>
<dbReference type="PANTHER" id="PTHR33371:SF4">
    <property type="entry name" value="INTERMEMBRANE PHOSPHOLIPID TRANSPORT SYSTEM BINDING PROTEIN MLAD"/>
    <property type="match status" value="1"/>
</dbReference>
<keyword evidence="1" id="KW-0472">Membrane</keyword>
<name>A0A382WSZ9_9ZZZZ</name>
<proteinExistence type="predicted"/>
<dbReference type="EMBL" id="UINC01162010">
    <property type="protein sequence ID" value="SVD61525.1"/>
    <property type="molecule type" value="Genomic_DNA"/>
</dbReference>
<gene>
    <name evidence="3" type="ORF">METZ01_LOCUS414379</name>
</gene>
<keyword evidence="1" id="KW-0812">Transmembrane</keyword>
<dbReference type="InterPro" id="IPR003399">
    <property type="entry name" value="Mce/MlaD"/>
</dbReference>
<dbReference type="PANTHER" id="PTHR33371">
    <property type="entry name" value="INTERMEMBRANE PHOSPHOLIPID TRANSPORT SYSTEM BINDING PROTEIN MLAD-RELATED"/>
    <property type="match status" value="1"/>
</dbReference>